<comment type="caution">
    <text evidence="2">The sequence shown here is derived from an EMBL/GenBank/DDBJ whole genome shotgun (WGS) entry which is preliminary data.</text>
</comment>
<sequence>MDHDAEVMKVLWDEFKYRHEHYWRSFYKIGFLLLFLLSIPYITPKDFILPPEWFFNLMPIYSLALSIIATWLLWQEHKRVDAAHDKYKCKRDAPISDATNNENGRLLTLGALFTLLFGESMGSVSIDNN</sequence>
<evidence type="ECO:0000256" key="1">
    <source>
        <dbReference type="SAM" id="Phobius"/>
    </source>
</evidence>
<feature type="transmembrane region" description="Helical" evidence="1">
    <location>
        <begin position="25"/>
        <end position="42"/>
    </location>
</feature>
<evidence type="ECO:0000313" key="3">
    <source>
        <dbReference type="Proteomes" id="UP000316649"/>
    </source>
</evidence>
<protein>
    <submittedName>
        <fullName evidence="2">Uncharacterized protein</fullName>
    </submittedName>
</protein>
<dbReference type="EMBL" id="VMNH01000027">
    <property type="protein sequence ID" value="TVO70025.1"/>
    <property type="molecule type" value="Genomic_DNA"/>
</dbReference>
<gene>
    <name evidence="2" type="ORF">FHP88_17035</name>
</gene>
<keyword evidence="3" id="KW-1185">Reference proteome</keyword>
<reference evidence="2 3" key="1">
    <citation type="submission" date="2019-07" db="EMBL/GenBank/DDBJ databases">
        <title>The pathways for chlorine oxyanion respiration interact through the shared metabolite chlorate.</title>
        <authorList>
            <person name="Barnum T.P."/>
            <person name="Cheng Y."/>
            <person name="Hill K.A."/>
            <person name="Lucas L.N."/>
            <person name="Carlson H.K."/>
            <person name="Coates J.D."/>
        </authorList>
    </citation>
    <scope>NUCLEOTIDE SEQUENCE [LARGE SCALE GENOMIC DNA]</scope>
    <source>
        <strain evidence="2 3">BK-1</strain>
    </source>
</reference>
<dbReference type="RefSeq" id="WP_144360305.1">
    <property type="nucleotide sequence ID" value="NZ_VMNH01000027.1"/>
</dbReference>
<dbReference type="AlphaFoldDB" id="A0A557RXZ9"/>
<dbReference type="OrthoDB" id="5600876at2"/>
<feature type="transmembrane region" description="Helical" evidence="1">
    <location>
        <begin position="54"/>
        <end position="74"/>
    </location>
</feature>
<proteinExistence type="predicted"/>
<accession>A0A557RXZ9</accession>
<dbReference type="Proteomes" id="UP000316649">
    <property type="component" value="Unassembled WGS sequence"/>
</dbReference>
<keyword evidence="1" id="KW-0472">Membrane</keyword>
<name>A0A557RXZ9_9GAMM</name>
<evidence type="ECO:0000313" key="2">
    <source>
        <dbReference type="EMBL" id="TVO70025.1"/>
    </source>
</evidence>
<organism evidence="2 3">
    <name type="scientific">Sedimenticola selenatireducens</name>
    <dbReference type="NCBI Taxonomy" id="191960"/>
    <lineage>
        <taxon>Bacteria</taxon>
        <taxon>Pseudomonadati</taxon>
        <taxon>Pseudomonadota</taxon>
        <taxon>Gammaproteobacteria</taxon>
        <taxon>Chromatiales</taxon>
        <taxon>Sedimenticolaceae</taxon>
        <taxon>Sedimenticola</taxon>
    </lineage>
</organism>
<keyword evidence="1" id="KW-1133">Transmembrane helix</keyword>
<keyword evidence="1" id="KW-0812">Transmembrane</keyword>